<dbReference type="GO" id="GO:0016787">
    <property type="term" value="F:hydrolase activity"/>
    <property type="evidence" value="ECO:0007669"/>
    <property type="project" value="UniProtKB-KW"/>
</dbReference>
<dbReference type="SUPFAM" id="SSF75005">
    <property type="entry name" value="Arabinanase/levansucrase/invertase"/>
    <property type="match status" value="1"/>
</dbReference>
<evidence type="ECO:0000313" key="6">
    <source>
        <dbReference type="Proteomes" id="UP001499951"/>
    </source>
</evidence>
<dbReference type="PANTHER" id="PTHR22925:SF3">
    <property type="entry name" value="GLYCOSYL HYDROLASE FAMILY PROTEIN 43"/>
    <property type="match status" value="1"/>
</dbReference>
<dbReference type="CDD" id="cd18825">
    <property type="entry name" value="GH43_CtGH43-like"/>
    <property type="match status" value="1"/>
</dbReference>
<dbReference type="Proteomes" id="UP001499951">
    <property type="component" value="Unassembled WGS sequence"/>
</dbReference>
<dbReference type="Pfam" id="PF04616">
    <property type="entry name" value="Glyco_hydro_43"/>
    <property type="match status" value="1"/>
</dbReference>
<dbReference type="InterPro" id="IPR023296">
    <property type="entry name" value="Glyco_hydro_beta-prop_sf"/>
</dbReference>
<protein>
    <submittedName>
        <fullName evidence="5">Glycoside hydrolase family 43 protein</fullName>
    </submittedName>
</protein>
<dbReference type="PANTHER" id="PTHR22925">
    <property type="entry name" value="GLYCOSYL HYDROLASE 43 FAMILY MEMBER"/>
    <property type="match status" value="1"/>
</dbReference>
<evidence type="ECO:0000313" key="5">
    <source>
        <dbReference type="EMBL" id="GAA0573591.1"/>
    </source>
</evidence>
<keyword evidence="3 4" id="KW-0326">Glycosidase</keyword>
<gene>
    <name evidence="5" type="ORF">GCM10008942_22880</name>
</gene>
<comment type="caution">
    <text evidence="5">The sequence shown here is derived from an EMBL/GenBank/DDBJ whole genome shotgun (WGS) entry which is preliminary data.</text>
</comment>
<dbReference type="Gene3D" id="2.115.10.20">
    <property type="entry name" value="Glycosyl hydrolase domain, family 43"/>
    <property type="match status" value="1"/>
</dbReference>
<accession>A0ABP3PVR8</accession>
<keyword evidence="2 4" id="KW-0378">Hydrolase</keyword>
<dbReference type="EMBL" id="BAAADD010000005">
    <property type="protein sequence ID" value="GAA0573591.1"/>
    <property type="molecule type" value="Genomic_DNA"/>
</dbReference>
<organism evidence="5 6">
    <name type="scientific">Rhizomicrobium electricum</name>
    <dbReference type="NCBI Taxonomy" id="480070"/>
    <lineage>
        <taxon>Bacteria</taxon>
        <taxon>Pseudomonadati</taxon>
        <taxon>Pseudomonadota</taxon>
        <taxon>Alphaproteobacteria</taxon>
        <taxon>Micropepsales</taxon>
        <taxon>Micropepsaceae</taxon>
        <taxon>Rhizomicrobium</taxon>
    </lineage>
</organism>
<evidence type="ECO:0000256" key="2">
    <source>
        <dbReference type="ARBA" id="ARBA00022801"/>
    </source>
</evidence>
<evidence type="ECO:0000256" key="3">
    <source>
        <dbReference type="ARBA" id="ARBA00023295"/>
    </source>
</evidence>
<keyword evidence="6" id="KW-1185">Reference proteome</keyword>
<sequence>MLVHDGTYYWFGEHKTEGSAGNRAQVGVHVYSSKDLYRWKDEGIALKVSDDPASDIVRDSIIERPKVLFNRLTGKFVMWFHLELKGKGYRAARNGVAVADRPQGPYRFLGSSRPDMGAWPMNVREEDQIQGPDKHLANDFALGQQSRDMTLFQDDDGKAYLIYSSEENQSLHISQLSDDYLKTIGRYLRLFPGTPLEAPALFKRQGHYYLFASGVTGWKPNAAYSAEANSIWGPWQMLDNPVRGAAEDVSTTFGAQSTYALPLPDMPDRIIFMADRWKPQNAIDGRYVWLPVEWEHDKPVLRWQSAWRLPVQSSIKRER</sequence>
<evidence type="ECO:0000256" key="4">
    <source>
        <dbReference type="RuleBase" id="RU361187"/>
    </source>
</evidence>
<evidence type="ECO:0000256" key="1">
    <source>
        <dbReference type="ARBA" id="ARBA00009865"/>
    </source>
</evidence>
<name>A0ABP3PVR8_9PROT</name>
<reference evidence="6" key="1">
    <citation type="journal article" date="2019" name="Int. J. Syst. Evol. Microbiol.">
        <title>The Global Catalogue of Microorganisms (GCM) 10K type strain sequencing project: providing services to taxonomists for standard genome sequencing and annotation.</title>
        <authorList>
            <consortium name="The Broad Institute Genomics Platform"/>
            <consortium name="The Broad Institute Genome Sequencing Center for Infectious Disease"/>
            <person name="Wu L."/>
            <person name="Ma J."/>
        </authorList>
    </citation>
    <scope>NUCLEOTIDE SEQUENCE [LARGE SCALE GENOMIC DNA]</scope>
    <source>
        <strain evidence="6">JCM 15089</strain>
    </source>
</reference>
<proteinExistence type="inferred from homology"/>
<dbReference type="InterPro" id="IPR006710">
    <property type="entry name" value="Glyco_hydro_43"/>
</dbReference>
<comment type="similarity">
    <text evidence="1 4">Belongs to the glycosyl hydrolase 43 family.</text>
</comment>